<sequence>MSATPDIPTSYVVVNGPDGARAYFSDDGGTLRAVAADDDGKFDFSAAQAGMIGLDLLSDPKLATPAGNAVTTLREHLTALLKAKPAAQPTTSGQTSLEEAA</sequence>
<protein>
    <submittedName>
        <fullName evidence="1">Uncharacterized protein</fullName>
    </submittedName>
</protein>
<evidence type="ECO:0000313" key="2">
    <source>
        <dbReference type="Proteomes" id="UP000264006"/>
    </source>
</evidence>
<dbReference type="Proteomes" id="UP000264006">
    <property type="component" value="Plasmid pEDY32-46I"/>
</dbReference>
<name>A0A346Y700_9ACTN</name>
<keyword evidence="2" id="KW-1185">Reference proteome</keyword>
<dbReference type="AlphaFoldDB" id="A0A346Y700"/>
<evidence type="ECO:0000313" key="1">
    <source>
        <dbReference type="EMBL" id="AXV10247.1"/>
    </source>
</evidence>
<keyword evidence="1" id="KW-0614">Plasmid</keyword>
<geneLocation type="plasmid" evidence="2">
    <name>pedy32-46i</name>
</geneLocation>
<gene>
    <name evidence="1" type="ORF">DVS28_b0507</name>
</gene>
<reference evidence="1 2" key="1">
    <citation type="submission" date="2018-09" db="EMBL/GenBank/DDBJ databases">
        <title>Complete genome sequence of Euzebya sp. DY32-46 isolated from seawater of Pacific Ocean.</title>
        <authorList>
            <person name="Xu L."/>
            <person name="Wu Y.-H."/>
            <person name="Xu X.-W."/>
        </authorList>
    </citation>
    <scope>NUCLEOTIDE SEQUENCE [LARGE SCALE GENOMIC DNA]</scope>
    <source>
        <strain evidence="1 2">DY32-46</strain>
        <plasmid evidence="2">pedy32-46i</plasmid>
    </source>
</reference>
<dbReference type="RefSeq" id="WP_114594817.1">
    <property type="nucleotide sequence ID" value="NZ_CP031166.1"/>
</dbReference>
<accession>A0A346Y700</accession>
<proteinExistence type="predicted"/>
<dbReference type="EMBL" id="CP031166">
    <property type="protein sequence ID" value="AXV10247.1"/>
    <property type="molecule type" value="Genomic_DNA"/>
</dbReference>
<dbReference type="KEGG" id="euz:DVS28_b0507"/>
<organism evidence="1 2">
    <name type="scientific">Euzebya pacifica</name>
    <dbReference type="NCBI Taxonomy" id="1608957"/>
    <lineage>
        <taxon>Bacteria</taxon>
        <taxon>Bacillati</taxon>
        <taxon>Actinomycetota</taxon>
        <taxon>Nitriliruptoria</taxon>
        <taxon>Euzebyales</taxon>
    </lineage>
</organism>